<dbReference type="GeneID" id="136079729"/>
<reference evidence="4" key="1">
    <citation type="submission" date="2025-08" db="UniProtKB">
        <authorList>
            <consortium name="RefSeq"/>
        </authorList>
    </citation>
    <scope>IDENTIFICATION</scope>
</reference>
<evidence type="ECO:0000259" key="2">
    <source>
        <dbReference type="PROSITE" id="PS50966"/>
    </source>
</evidence>
<keyword evidence="1" id="KW-0863">Zinc-finger</keyword>
<dbReference type="InterPro" id="IPR007527">
    <property type="entry name" value="Znf_SWIM"/>
</dbReference>
<keyword evidence="1" id="KW-0862">Zinc</keyword>
<gene>
    <name evidence="4" type="primary">LOC136079729</name>
</gene>
<sequence>MLTILIEEFFPDKYQSYIEKNFKMDSRYRRYAKIIPSFLINRPPEMVRHCLKKISLAESFDLDTISMINHGIFSIKGVTVNYQLDFGNDSNMPNCTCSSWRLSCYPCKHFFAIFKKFPLWQCDALPLIYRNSPFLTLDNEEIQFQNEEATSTKDKCDTNFPDSKKLVESEEINKENICNNDLNKESISDFCWEL</sequence>
<keyword evidence="1" id="KW-0479">Metal-binding</keyword>
<feature type="domain" description="SWIM-type" evidence="2">
    <location>
        <begin position="80"/>
        <end position="118"/>
    </location>
</feature>
<evidence type="ECO:0000256" key="1">
    <source>
        <dbReference type="PROSITE-ProRule" id="PRU00325"/>
    </source>
</evidence>
<dbReference type="RefSeq" id="XP_065652066.1">
    <property type="nucleotide sequence ID" value="XM_065795994.1"/>
</dbReference>
<name>A0ABM4BSD2_HYDVU</name>
<organism evidence="3 4">
    <name type="scientific">Hydra vulgaris</name>
    <name type="common">Hydra</name>
    <name type="synonym">Hydra attenuata</name>
    <dbReference type="NCBI Taxonomy" id="6087"/>
    <lineage>
        <taxon>Eukaryota</taxon>
        <taxon>Metazoa</taxon>
        <taxon>Cnidaria</taxon>
        <taxon>Hydrozoa</taxon>
        <taxon>Hydroidolina</taxon>
        <taxon>Anthoathecata</taxon>
        <taxon>Aplanulata</taxon>
        <taxon>Hydridae</taxon>
        <taxon>Hydra</taxon>
    </lineage>
</organism>
<dbReference type="Proteomes" id="UP001652625">
    <property type="component" value="Chromosome 04"/>
</dbReference>
<dbReference type="Pfam" id="PF04434">
    <property type="entry name" value="SWIM"/>
    <property type="match status" value="1"/>
</dbReference>
<accession>A0ABM4BSD2</accession>
<protein>
    <submittedName>
        <fullName evidence="4">Uncharacterized protein LOC136079729</fullName>
    </submittedName>
</protein>
<evidence type="ECO:0000313" key="3">
    <source>
        <dbReference type="Proteomes" id="UP001652625"/>
    </source>
</evidence>
<dbReference type="PANTHER" id="PTHR47456">
    <property type="entry name" value="PHD-TYPE DOMAIN-CONTAINING PROTEIN"/>
    <property type="match status" value="1"/>
</dbReference>
<evidence type="ECO:0000313" key="4">
    <source>
        <dbReference type="RefSeq" id="XP_065652066.1"/>
    </source>
</evidence>
<dbReference type="PROSITE" id="PS50966">
    <property type="entry name" value="ZF_SWIM"/>
    <property type="match status" value="1"/>
</dbReference>
<keyword evidence="3" id="KW-1185">Reference proteome</keyword>
<proteinExistence type="predicted"/>